<dbReference type="HOGENOM" id="CLU_094875_3_0_12"/>
<evidence type="ECO:0000259" key="5">
    <source>
        <dbReference type="Pfam" id="PF04073"/>
    </source>
</evidence>
<dbReference type="GO" id="GO:0002161">
    <property type="term" value="F:aminoacyl-tRNA deacylase activity"/>
    <property type="evidence" value="ECO:0007669"/>
    <property type="project" value="InterPro"/>
</dbReference>
<keyword evidence="3 4" id="KW-0456">Lyase</keyword>
<dbReference type="EMBL" id="CP002696">
    <property type="protein sequence ID" value="AEE17407.1"/>
    <property type="molecule type" value="Genomic_DNA"/>
</dbReference>
<evidence type="ECO:0000313" key="7">
    <source>
        <dbReference type="Proteomes" id="UP000006546"/>
    </source>
</evidence>
<sequence length="181" mass="19814">MLTVLHECRVPVYNMRMSAANRIKKTNAMRILEDASIPYEVLLYDDDGEHKLELGAAVRIAETLHLDAAAVFKTIVMRTEAKEICVFCVPARLEVNAKKGRISCGAKEIASVKPDELNALTGYVRGGCSPLGMKRRFRTFIDESAQLFGTVYVSAGVRGVQLALDPQHLAAAANAVFCDLT</sequence>
<evidence type="ECO:0000256" key="3">
    <source>
        <dbReference type="ARBA" id="ARBA00023239"/>
    </source>
</evidence>
<dbReference type="InterPro" id="IPR036754">
    <property type="entry name" value="YbaK/aa-tRNA-synt-asso_dom_sf"/>
</dbReference>
<dbReference type="SUPFAM" id="SSF55826">
    <property type="entry name" value="YbaK/ProRS associated domain"/>
    <property type="match status" value="1"/>
</dbReference>
<name>F4LJM7_TREBD</name>
<proteinExistence type="inferred from homology"/>
<evidence type="ECO:0000256" key="4">
    <source>
        <dbReference type="PIRNR" id="PIRNR006181"/>
    </source>
</evidence>
<dbReference type="STRING" id="906968.Trebr_1991"/>
<dbReference type="eggNOG" id="COG2606">
    <property type="taxonomic scope" value="Bacteria"/>
</dbReference>
<reference evidence="7" key="1">
    <citation type="submission" date="2011-04" db="EMBL/GenBank/DDBJ databases">
        <title>The complete genome of Treponema brennaborense DSM 12168.</title>
        <authorList>
            <person name="Lucas S."/>
            <person name="Han J."/>
            <person name="Lapidus A."/>
            <person name="Bruce D."/>
            <person name="Goodwin L."/>
            <person name="Pitluck S."/>
            <person name="Peters L."/>
            <person name="Kyrpides N."/>
            <person name="Mavromatis K."/>
            <person name="Ivanova N."/>
            <person name="Mikhailova N."/>
            <person name="Pagani I."/>
            <person name="Teshima H."/>
            <person name="Detter J.C."/>
            <person name="Tapia R."/>
            <person name="Han C."/>
            <person name="Land M."/>
            <person name="Hauser L."/>
            <person name="Markowitz V."/>
            <person name="Cheng J.-F."/>
            <person name="Hugenholtz P."/>
            <person name="Woyke T."/>
            <person name="Wu D."/>
            <person name="Gronow S."/>
            <person name="Wellnitz S."/>
            <person name="Brambilla E."/>
            <person name="Klenk H.-P."/>
            <person name="Eisen J.A."/>
        </authorList>
    </citation>
    <scope>NUCLEOTIDE SEQUENCE [LARGE SCALE GENOMIC DNA]</scope>
    <source>
        <strain evidence="7">DSM 12168 / CIP 105900 / DD5/3</strain>
    </source>
</reference>
<accession>F4LJM7</accession>
<dbReference type="PIRSF" id="PIRSF006181">
    <property type="entry name" value="EbsC_YbaK"/>
    <property type="match status" value="1"/>
</dbReference>
<gene>
    <name evidence="6" type="ordered locus">Trebr_1991</name>
</gene>
<comment type="similarity">
    <text evidence="1 4">Belongs to the prolyl-tRNA editing family. YbaK/EbsC subfamily.</text>
</comment>
<dbReference type="EC" id="4.2.-.-" evidence="4"/>
<feature type="domain" description="YbaK/aminoacyl-tRNA synthetase-associated" evidence="5">
    <location>
        <begin position="58"/>
        <end position="170"/>
    </location>
</feature>
<dbReference type="GO" id="GO:0006412">
    <property type="term" value="P:translation"/>
    <property type="evidence" value="ECO:0007669"/>
    <property type="project" value="UniProtKB-KW"/>
</dbReference>
<dbReference type="PANTHER" id="PTHR30411:SF0">
    <property type="entry name" value="CYS-TRNA(PRO)_CYS-TRNA(CYS) DEACYLASE YBAK"/>
    <property type="match status" value="1"/>
</dbReference>
<protein>
    <recommendedName>
        <fullName evidence="4">Cys-tRNA(Pro)/Cys-tRNA(Cys) deacylase</fullName>
        <ecNumber evidence="4">4.2.-.-</ecNumber>
    </recommendedName>
</protein>
<dbReference type="Pfam" id="PF04073">
    <property type="entry name" value="tRNA_edit"/>
    <property type="match status" value="1"/>
</dbReference>
<dbReference type="InterPro" id="IPR004369">
    <property type="entry name" value="Prolyl-tRNA_editing_YbaK/EbsC"/>
</dbReference>
<dbReference type="AlphaFoldDB" id="F4LJM7"/>
<dbReference type="KEGG" id="tbe:Trebr_1991"/>
<dbReference type="InterPro" id="IPR007214">
    <property type="entry name" value="YbaK/aa-tRNA-synth-assoc-dom"/>
</dbReference>
<organism evidence="6 7">
    <name type="scientific">Treponema brennaborense (strain DSM 12168 / CIP 105900 / DD5/3)</name>
    <dbReference type="NCBI Taxonomy" id="906968"/>
    <lineage>
        <taxon>Bacteria</taxon>
        <taxon>Pseudomonadati</taxon>
        <taxon>Spirochaetota</taxon>
        <taxon>Spirochaetia</taxon>
        <taxon>Spirochaetales</taxon>
        <taxon>Treponemataceae</taxon>
        <taxon>Treponema</taxon>
    </lineage>
</organism>
<dbReference type="PANTHER" id="PTHR30411">
    <property type="entry name" value="CYTOPLASMIC PROTEIN"/>
    <property type="match status" value="1"/>
</dbReference>
<evidence type="ECO:0000256" key="2">
    <source>
        <dbReference type="ARBA" id="ARBA00022917"/>
    </source>
</evidence>
<keyword evidence="2 4" id="KW-0648">Protein biosynthesis</keyword>
<evidence type="ECO:0000313" key="6">
    <source>
        <dbReference type="EMBL" id="AEE17407.1"/>
    </source>
</evidence>
<dbReference type="CDD" id="cd00002">
    <property type="entry name" value="YbaK_deacylase"/>
    <property type="match status" value="1"/>
</dbReference>
<dbReference type="GO" id="GO:0016829">
    <property type="term" value="F:lyase activity"/>
    <property type="evidence" value="ECO:0007669"/>
    <property type="project" value="UniProtKB-KW"/>
</dbReference>
<keyword evidence="7" id="KW-1185">Reference proteome</keyword>
<evidence type="ECO:0000256" key="1">
    <source>
        <dbReference type="ARBA" id="ARBA00009798"/>
    </source>
</evidence>
<dbReference type="Proteomes" id="UP000006546">
    <property type="component" value="Chromosome"/>
</dbReference>
<dbReference type="Gene3D" id="3.90.960.10">
    <property type="entry name" value="YbaK/aminoacyl-tRNA synthetase-associated domain"/>
    <property type="match status" value="1"/>
</dbReference>